<dbReference type="Proteomes" id="UP001152797">
    <property type="component" value="Unassembled WGS sequence"/>
</dbReference>
<reference evidence="3 4" key="2">
    <citation type="submission" date="2024-05" db="EMBL/GenBank/DDBJ databases">
        <authorList>
            <person name="Chen Y."/>
            <person name="Shah S."/>
            <person name="Dougan E. K."/>
            <person name="Thang M."/>
            <person name="Chan C."/>
        </authorList>
    </citation>
    <scope>NUCLEOTIDE SEQUENCE [LARGE SCALE GENOMIC DNA]</scope>
</reference>
<feature type="region of interest" description="Disordered" evidence="1">
    <location>
        <begin position="83"/>
        <end position="246"/>
    </location>
</feature>
<evidence type="ECO:0000313" key="2">
    <source>
        <dbReference type="EMBL" id="CAI3990850.1"/>
    </source>
</evidence>
<dbReference type="EMBL" id="CAMXCT020001523">
    <property type="protein sequence ID" value="CAL1144225.1"/>
    <property type="molecule type" value="Genomic_DNA"/>
</dbReference>
<evidence type="ECO:0000256" key="1">
    <source>
        <dbReference type="SAM" id="MobiDB-lite"/>
    </source>
</evidence>
<feature type="compositionally biased region" description="Pro residues" evidence="1">
    <location>
        <begin position="153"/>
        <end position="163"/>
    </location>
</feature>
<evidence type="ECO:0000313" key="3">
    <source>
        <dbReference type="EMBL" id="CAL4778162.1"/>
    </source>
</evidence>
<feature type="region of interest" description="Disordered" evidence="1">
    <location>
        <begin position="21"/>
        <end position="44"/>
    </location>
</feature>
<dbReference type="AlphaFoldDB" id="A0A9P1CG44"/>
<feature type="compositionally biased region" description="Polar residues" evidence="1">
    <location>
        <begin position="28"/>
        <end position="39"/>
    </location>
</feature>
<evidence type="ECO:0000313" key="4">
    <source>
        <dbReference type="Proteomes" id="UP001152797"/>
    </source>
</evidence>
<feature type="compositionally biased region" description="Low complexity" evidence="1">
    <location>
        <begin position="111"/>
        <end position="132"/>
    </location>
</feature>
<gene>
    <name evidence="2" type="ORF">C1SCF055_LOCUS17802</name>
</gene>
<keyword evidence="4" id="KW-1185">Reference proteome</keyword>
<sequence length="410" mass="44247">MVRPNNFRQSSRTEAVHLQHALEESGPQPYQNRQMSNLPNRDLPKEEWRYTLVSSGGSMPIFEETNRKVFRALGFAWEGSKSSNLGRIRLEAQSPVDPRDPEEAAESPDNGSAEASIAAAAPAPAAGSSAGESGRDVRSRLSYLLKPKGAPVRSPPAVPPPTKAEPSETTAAPSEVKPEPLKEPPKPPLDAEAAEAKNLRTGDTSDTSDTNGIKSLDSPEVSASPVETTEGSQQSSTVPEAPEAPRSVAREANNFAQDASVQRACGWQRKVAADISDFLDVALEEGSLSLSELRCKHLLKPLEAIDGEREGRDRGAFRLLKAVSILLRLHGFQRGEPPFRELVIYGQPLLGRKEHPSPARALEQAVHICRSSAQLKCVQLINCHLDSSEACVAEVIRLVCLGNVSLQVCA</sequence>
<proteinExistence type="predicted"/>
<accession>A0A9P1CG44</accession>
<protein>
    <submittedName>
        <fullName evidence="2">Uncharacterized protein</fullName>
    </submittedName>
</protein>
<organism evidence="2">
    <name type="scientific">Cladocopium goreaui</name>
    <dbReference type="NCBI Taxonomy" id="2562237"/>
    <lineage>
        <taxon>Eukaryota</taxon>
        <taxon>Sar</taxon>
        <taxon>Alveolata</taxon>
        <taxon>Dinophyceae</taxon>
        <taxon>Suessiales</taxon>
        <taxon>Symbiodiniaceae</taxon>
        <taxon>Cladocopium</taxon>
    </lineage>
</organism>
<name>A0A9P1CG44_9DINO</name>
<comment type="caution">
    <text evidence="2">The sequence shown here is derived from an EMBL/GenBank/DDBJ whole genome shotgun (WGS) entry which is preliminary data.</text>
</comment>
<feature type="compositionally biased region" description="Basic and acidic residues" evidence="1">
    <location>
        <begin position="176"/>
        <end position="185"/>
    </location>
</feature>
<reference evidence="2" key="1">
    <citation type="submission" date="2022-10" db="EMBL/GenBank/DDBJ databases">
        <authorList>
            <person name="Chen Y."/>
            <person name="Dougan E. K."/>
            <person name="Chan C."/>
            <person name="Rhodes N."/>
            <person name="Thang M."/>
        </authorList>
    </citation>
    <scope>NUCLEOTIDE SEQUENCE</scope>
</reference>
<feature type="compositionally biased region" description="Polar residues" evidence="1">
    <location>
        <begin position="225"/>
        <end position="238"/>
    </location>
</feature>
<dbReference type="EMBL" id="CAMXCT030001523">
    <property type="protein sequence ID" value="CAL4778162.1"/>
    <property type="molecule type" value="Genomic_DNA"/>
</dbReference>
<dbReference type="EMBL" id="CAMXCT010001523">
    <property type="protein sequence ID" value="CAI3990850.1"/>
    <property type="molecule type" value="Genomic_DNA"/>
</dbReference>